<comment type="caution">
    <text evidence="1">The sequence shown here is derived from an EMBL/GenBank/DDBJ whole genome shotgun (WGS) entry which is preliminary data.</text>
</comment>
<dbReference type="EMBL" id="LAZR01013835">
    <property type="protein sequence ID" value="KKM20119.1"/>
    <property type="molecule type" value="Genomic_DNA"/>
</dbReference>
<protein>
    <submittedName>
        <fullName evidence="1">Uncharacterized protein</fullName>
    </submittedName>
</protein>
<reference evidence="1" key="1">
    <citation type="journal article" date="2015" name="Nature">
        <title>Complex archaea that bridge the gap between prokaryotes and eukaryotes.</title>
        <authorList>
            <person name="Spang A."/>
            <person name="Saw J.H."/>
            <person name="Jorgensen S.L."/>
            <person name="Zaremba-Niedzwiedzka K."/>
            <person name="Martijn J."/>
            <person name="Lind A.E."/>
            <person name="van Eijk R."/>
            <person name="Schleper C."/>
            <person name="Guy L."/>
            <person name="Ettema T.J."/>
        </authorList>
    </citation>
    <scope>NUCLEOTIDE SEQUENCE</scope>
</reference>
<dbReference type="AlphaFoldDB" id="A0A0F9IK10"/>
<gene>
    <name evidence="1" type="ORF">LCGC14_1648700</name>
</gene>
<evidence type="ECO:0000313" key="1">
    <source>
        <dbReference type="EMBL" id="KKM20119.1"/>
    </source>
</evidence>
<accession>A0A0F9IK10</accession>
<name>A0A0F9IK10_9ZZZZ</name>
<organism evidence="1">
    <name type="scientific">marine sediment metagenome</name>
    <dbReference type="NCBI Taxonomy" id="412755"/>
    <lineage>
        <taxon>unclassified sequences</taxon>
        <taxon>metagenomes</taxon>
        <taxon>ecological metagenomes</taxon>
    </lineage>
</organism>
<sequence length="132" mass="15198">MPKRKPSAIPTILLELGCEPATIVWAKRFVRFKWRNGHRDQAIWSDLWLQFTNGLVLFYIIDKVLTHINPSLERIEQVTGDHVLALVKTVEKDSTPTTRDALADALRGLYRRPSLGHLKIAAKNYQREINQP</sequence>
<proteinExistence type="predicted"/>